<dbReference type="KEGG" id="boz:DBV39_06705"/>
<gene>
    <name evidence="2" type="ORF">DBV39_06705</name>
</gene>
<sequence>MQLDIGPAHSKGNPSPKRMNQRASSTVWPEAIDPSERRIDFGRDMAERVKMRTRDSVLQL</sequence>
<organism evidence="2 3">
    <name type="scientific">Orrella marina</name>
    <dbReference type="NCBI Taxonomy" id="2163011"/>
    <lineage>
        <taxon>Bacteria</taxon>
        <taxon>Pseudomonadati</taxon>
        <taxon>Pseudomonadota</taxon>
        <taxon>Betaproteobacteria</taxon>
        <taxon>Burkholderiales</taxon>
        <taxon>Alcaligenaceae</taxon>
        <taxon>Orrella</taxon>
    </lineage>
</organism>
<dbReference type="EMBL" id="CP028901">
    <property type="protein sequence ID" value="AWB33448.1"/>
    <property type="molecule type" value="Genomic_DNA"/>
</dbReference>
<evidence type="ECO:0000256" key="1">
    <source>
        <dbReference type="SAM" id="MobiDB-lite"/>
    </source>
</evidence>
<dbReference type="Proteomes" id="UP000244571">
    <property type="component" value="Chromosome"/>
</dbReference>
<feature type="region of interest" description="Disordered" evidence="1">
    <location>
        <begin position="1"/>
        <end position="31"/>
    </location>
</feature>
<dbReference type="AlphaFoldDB" id="A0A2R4XI41"/>
<evidence type="ECO:0000313" key="2">
    <source>
        <dbReference type="EMBL" id="AWB33448.1"/>
    </source>
</evidence>
<name>A0A2R4XI41_9BURK</name>
<evidence type="ECO:0000313" key="3">
    <source>
        <dbReference type="Proteomes" id="UP000244571"/>
    </source>
</evidence>
<protein>
    <submittedName>
        <fullName evidence="2">Uncharacterized protein</fullName>
    </submittedName>
</protein>
<proteinExistence type="predicted"/>
<accession>A0A2R4XI41</accession>
<keyword evidence="3" id="KW-1185">Reference proteome</keyword>
<reference evidence="2 3" key="1">
    <citation type="submission" date="2018-04" db="EMBL/GenBank/DDBJ databases">
        <title>Bordetella sp. HZ20 isolated from seawater.</title>
        <authorList>
            <person name="Sun C."/>
        </authorList>
    </citation>
    <scope>NUCLEOTIDE SEQUENCE [LARGE SCALE GENOMIC DNA]</scope>
    <source>
        <strain evidence="2 3">HZ20</strain>
    </source>
</reference>